<keyword evidence="5 10" id="KW-0169">Cobalamin biosynthesis</keyword>
<dbReference type="Gene3D" id="3.40.50.10210">
    <property type="match status" value="1"/>
</dbReference>
<proteinExistence type="inferred from homology"/>
<comment type="pathway">
    <text evidence="1 10">Nucleoside biosynthesis; alpha-ribazole biosynthesis; alpha-ribazole from 5,6-dimethylbenzimidazole: step 1/2.</text>
</comment>
<accession>A0A0Q0C8T1</accession>
<dbReference type="EMBL" id="LJRM01000137">
    <property type="protein sequence ID" value="KPY84117.1"/>
    <property type="molecule type" value="Genomic_DNA"/>
</dbReference>
<dbReference type="NCBIfam" id="NF000996">
    <property type="entry name" value="PRK00105.1"/>
    <property type="match status" value="1"/>
</dbReference>
<dbReference type="EC" id="2.4.2.21" evidence="3 10"/>
<dbReference type="Pfam" id="PF02277">
    <property type="entry name" value="DBI_PRT"/>
    <property type="match status" value="1"/>
</dbReference>
<dbReference type="EMBL" id="JAVCQK010000002">
    <property type="protein sequence ID" value="MFH7514770.1"/>
    <property type="molecule type" value="Genomic_DNA"/>
</dbReference>
<dbReference type="CDD" id="cd02439">
    <property type="entry name" value="DMB-PRT_CobT"/>
    <property type="match status" value="1"/>
</dbReference>
<gene>
    <name evidence="10 12" type="primary">cobT</name>
    <name evidence="11" type="ORF">ALO44_00176</name>
    <name evidence="12" type="ORF">RA271_06105</name>
</gene>
<dbReference type="InterPro" id="IPR017846">
    <property type="entry name" value="Nict_dMeBzImd_PRibTrfase_bact"/>
</dbReference>
<evidence type="ECO:0000256" key="9">
    <source>
        <dbReference type="ARBA" id="ARBA00047340"/>
    </source>
</evidence>
<evidence type="ECO:0000313" key="13">
    <source>
        <dbReference type="Proteomes" id="UP000050474"/>
    </source>
</evidence>
<comment type="caution">
    <text evidence="11">The sequence shown here is derived from an EMBL/GenBank/DDBJ whole genome shotgun (WGS) entry which is preliminary data.</text>
</comment>
<dbReference type="InterPro" id="IPR023195">
    <property type="entry name" value="Nict_dMeBzImd_PRibTrfase_N"/>
</dbReference>
<evidence type="ECO:0000256" key="6">
    <source>
        <dbReference type="ARBA" id="ARBA00022676"/>
    </source>
</evidence>
<evidence type="ECO:0000256" key="1">
    <source>
        <dbReference type="ARBA" id="ARBA00005049"/>
    </source>
</evidence>
<comment type="catalytic activity">
    <reaction evidence="9 10">
        <text>5,6-dimethylbenzimidazole + nicotinate beta-D-ribonucleotide = alpha-ribazole 5'-phosphate + nicotinate + H(+)</text>
        <dbReference type="Rhea" id="RHEA:11196"/>
        <dbReference type="ChEBI" id="CHEBI:15378"/>
        <dbReference type="ChEBI" id="CHEBI:15890"/>
        <dbReference type="ChEBI" id="CHEBI:32544"/>
        <dbReference type="ChEBI" id="CHEBI:57502"/>
        <dbReference type="ChEBI" id="CHEBI:57918"/>
        <dbReference type="EC" id="2.4.2.21"/>
    </reaction>
</comment>
<keyword evidence="7 10" id="KW-0808">Transferase</keyword>
<dbReference type="AlphaFoldDB" id="A0A0Q0C8T1"/>
<feature type="active site" description="Proton acceptor" evidence="10">
    <location>
        <position position="316"/>
    </location>
</feature>
<evidence type="ECO:0000256" key="4">
    <source>
        <dbReference type="ARBA" id="ARBA00015486"/>
    </source>
</evidence>
<dbReference type="Gene3D" id="1.10.1610.10">
    <property type="match status" value="1"/>
</dbReference>
<sequence length="350" mass="36254">MSNSWWLTPARAIDVPMREAALARQQQLTKPAGSLAQLERLAVQLAGLQGRERPAVDKLWIAIFAGDHGVVAEGVSAYPQEVTGQMLHNFVNGGAAISVLARQLSAQLDVVDLGTVAPVDLPGVRHLHIAAGTANFAHGPAMSAEQGLAALQAGRDSVLRAKALGTELFIGGEMGIGNTTAASAVACSVLECAAPLLVGPGTGLNAEGIEHKTRVIERALALHVEHAGDPLRSLFSLGGFEIAALTGAYLACAQEGIAALVDGFICSVAALVAVRLNPSCRNWLLFGHRGAEPGHRYLLKTLQAEPLLDLGLRLGEGSGAALAVPLVRLACELHNGMATFAEAAVADRPA</sequence>
<dbReference type="RefSeq" id="WP_055006441.1">
    <property type="nucleotide sequence ID" value="NZ_CP092923.1"/>
</dbReference>
<evidence type="ECO:0000256" key="2">
    <source>
        <dbReference type="ARBA" id="ARBA00007110"/>
    </source>
</evidence>
<evidence type="ECO:0000313" key="14">
    <source>
        <dbReference type="Proteomes" id="UP001610657"/>
    </source>
</evidence>
<dbReference type="PANTHER" id="PTHR43463:SF1">
    <property type="entry name" value="NICOTINATE-NUCLEOTIDE--DIMETHYLBENZIMIDAZOLE PHOSPHORIBOSYLTRANSFERASE"/>
    <property type="match status" value="1"/>
</dbReference>
<dbReference type="Proteomes" id="UP000050474">
    <property type="component" value="Unassembled WGS sequence"/>
</dbReference>
<dbReference type="FunFam" id="3.40.50.10210:FF:000001">
    <property type="entry name" value="Nicotinate-nucleotide--dimethylbenzimidazole phosphoribosyltransferase"/>
    <property type="match status" value="1"/>
</dbReference>
<dbReference type="UniPathway" id="UPA00061">
    <property type="reaction ID" value="UER00516"/>
</dbReference>
<dbReference type="GeneID" id="96220168"/>
<keyword evidence="6 10" id="KW-0328">Glycosyltransferase</keyword>
<dbReference type="GO" id="GO:0009236">
    <property type="term" value="P:cobalamin biosynthetic process"/>
    <property type="evidence" value="ECO:0007669"/>
    <property type="project" value="UniProtKB-UniRule"/>
</dbReference>
<organism evidence="11 13">
    <name type="scientific">Pseudomonas syringae pv. tagetis</name>
    <dbReference type="NCBI Taxonomy" id="129140"/>
    <lineage>
        <taxon>Bacteria</taxon>
        <taxon>Pseudomonadati</taxon>
        <taxon>Pseudomonadota</taxon>
        <taxon>Gammaproteobacteria</taxon>
        <taxon>Pseudomonadales</taxon>
        <taxon>Pseudomonadaceae</taxon>
        <taxon>Pseudomonas</taxon>
    </lineage>
</organism>
<dbReference type="PANTHER" id="PTHR43463">
    <property type="entry name" value="NICOTINATE-NUCLEOTIDE--DIMETHYLBENZIMIDAZOLE PHOSPHORIBOSYLTRANSFERASE"/>
    <property type="match status" value="1"/>
</dbReference>
<dbReference type="InterPro" id="IPR036087">
    <property type="entry name" value="Nict_dMeBzImd_PRibTrfase_sf"/>
</dbReference>
<comment type="similarity">
    <text evidence="2 10">Belongs to the CobT family.</text>
</comment>
<dbReference type="STRING" id="129140.ALO44_00176"/>
<dbReference type="SUPFAM" id="SSF52733">
    <property type="entry name" value="Nicotinate mononucleotide:5,6-dimethylbenzimidazole phosphoribosyltransferase (CobT)"/>
    <property type="match status" value="1"/>
</dbReference>
<name>A0A0Q0C8T1_9PSED</name>
<dbReference type="NCBIfam" id="TIGR03160">
    <property type="entry name" value="cobT_DBIPRT"/>
    <property type="match status" value="1"/>
</dbReference>
<reference evidence="12 14" key="2">
    <citation type="submission" date="2023-08" db="EMBL/GenBank/DDBJ databases">
        <title>Genomic and mutational analysis of Pseudomonas syringae pv. tagetis EB037 pathogenicity on sunflower.</title>
        <authorList>
            <person name="Maul J.E."/>
        </authorList>
    </citation>
    <scope>NUCLEOTIDE SEQUENCE [LARGE SCALE GENOMIC DNA]</scope>
    <source>
        <strain evidence="12 14">EB037_T1</strain>
    </source>
</reference>
<evidence type="ECO:0000256" key="5">
    <source>
        <dbReference type="ARBA" id="ARBA00022573"/>
    </source>
</evidence>
<comment type="function">
    <text evidence="10">Catalyzes the synthesis of alpha-ribazole-5'-phosphate from nicotinate mononucleotide (NAMN) and 5,6-dimethylbenzimidazole (DMB).</text>
</comment>
<keyword evidence="14" id="KW-1185">Reference proteome</keyword>
<protein>
    <recommendedName>
        <fullName evidence="4 10">Nicotinate-nucleotide--dimethylbenzimidazole phosphoribosyltransferase</fullName>
        <shortName evidence="10">NN:DBI PRT</shortName>
        <ecNumber evidence="3 10">2.4.2.21</ecNumber>
    </recommendedName>
    <alternativeName>
        <fullName evidence="8 10">N(1)-alpha-phosphoribosyltransferase</fullName>
    </alternativeName>
</protein>
<evidence type="ECO:0000313" key="11">
    <source>
        <dbReference type="EMBL" id="KPY84117.1"/>
    </source>
</evidence>
<evidence type="ECO:0000256" key="7">
    <source>
        <dbReference type="ARBA" id="ARBA00022679"/>
    </source>
</evidence>
<evidence type="ECO:0000256" key="8">
    <source>
        <dbReference type="ARBA" id="ARBA00030686"/>
    </source>
</evidence>
<dbReference type="HAMAP" id="MF_00230">
    <property type="entry name" value="CobT"/>
    <property type="match status" value="1"/>
</dbReference>
<dbReference type="Proteomes" id="UP001610657">
    <property type="component" value="Unassembled WGS sequence"/>
</dbReference>
<evidence type="ECO:0000313" key="12">
    <source>
        <dbReference type="EMBL" id="MFH7514770.1"/>
    </source>
</evidence>
<dbReference type="GO" id="GO:0008939">
    <property type="term" value="F:nicotinate-nucleotide-dimethylbenzimidazole phosphoribosyltransferase activity"/>
    <property type="evidence" value="ECO:0007669"/>
    <property type="project" value="UniProtKB-UniRule"/>
</dbReference>
<dbReference type="PATRIC" id="fig|129140.3.peg.238"/>
<dbReference type="InterPro" id="IPR003200">
    <property type="entry name" value="Nict_dMeBzImd_PRibTrfase"/>
</dbReference>
<reference evidence="11 13" key="1">
    <citation type="submission" date="2015-09" db="EMBL/GenBank/DDBJ databases">
        <title>Genome announcement of multiple Pseudomonas syringae strains.</title>
        <authorList>
            <person name="Thakur S."/>
            <person name="Wang P.W."/>
            <person name="Gong Y."/>
            <person name="Weir B.S."/>
            <person name="Guttman D.S."/>
        </authorList>
    </citation>
    <scope>NUCLEOTIDE SEQUENCE [LARGE SCALE GENOMIC DNA]</scope>
    <source>
        <strain evidence="11 13">ICMP4091</strain>
    </source>
</reference>
<evidence type="ECO:0000256" key="10">
    <source>
        <dbReference type="HAMAP-Rule" id="MF_00230"/>
    </source>
</evidence>
<evidence type="ECO:0000256" key="3">
    <source>
        <dbReference type="ARBA" id="ARBA00011991"/>
    </source>
</evidence>